<accession>A0AAU9IH08</accession>
<feature type="transmembrane region" description="Helical" evidence="8">
    <location>
        <begin position="246"/>
        <end position="274"/>
    </location>
</feature>
<dbReference type="GO" id="GO:0016020">
    <property type="term" value="C:membrane"/>
    <property type="evidence" value="ECO:0007669"/>
    <property type="project" value="UniProtKB-SubCell"/>
</dbReference>
<comment type="subcellular location">
    <subcellularLocation>
        <location evidence="1">Membrane</location>
        <topology evidence="1">Multi-pass membrane protein</topology>
    </subcellularLocation>
</comment>
<dbReference type="PROSITE" id="PS50216">
    <property type="entry name" value="DHHC"/>
    <property type="match status" value="1"/>
</dbReference>
<protein>
    <recommendedName>
        <fullName evidence="8">Palmitoyltransferase</fullName>
        <ecNumber evidence="8">2.3.1.225</ecNumber>
    </recommendedName>
</protein>
<dbReference type="InterPro" id="IPR001594">
    <property type="entry name" value="Palmitoyltrfase_DHHC"/>
</dbReference>
<dbReference type="PANTHER" id="PTHR12246">
    <property type="entry name" value="PALMITOYLTRANSFERASE ZDHHC16"/>
    <property type="match status" value="1"/>
</dbReference>
<sequence length="410" mass="48432">MEDDSELKKLLNTDEEENHEAKVSMREEPVEIPERYLPPWSEADNKQKIAIIYYKIGASLPIASTLGTILCSYILYIWLYIYYLVGDTDDRPELYFWHSESEKENAKLRGWICFSLFTLWFLIILISYFQAYKTDPGTIPPDWQVPAELKKDTNLERIGLVEKRHDGKARICKWCNLCKPDRCHHCKFCGRCVLKLHHHCEWIPNCIGYFNYKYFFLMMLYGELSAILIVATFWETVVVVLNDSESSTFLCFLVVFGYTMACLFSLSAAIFLAINIKIIKGNYTWLEFWEKKWFAPKLKKFEVSPYDRGIYNNLKEALGQKWYWWLLPFYYREEGETGLFFRISEEVQTAECSICMTPLYTKETSLENVEMWAPVQTSCNHTFHNNCIVEWSKLKRQCPICRSSLDWIIA</sequence>
<keyword evidence="5 8" id="KW-0472">Membrane</keyword>
<dbReference type="InterPro" id="IPR001841">
    <property type="entry name" value="Znf_RING"/>
</dbReference>
<evidence type="ECO:0000256" key="1">
    <source>
        <dbReference type="ARBA" id="ARBA00004141"/>
    </source>
</evidence>
<comment type="similarity">
    <text evidence="8">Belongs to the DHHC palmitoyltransferase family.</text>
</comment>
<evidence type="ECO:0000256" key="3">
    <source>
        <dbReference type="ARBA" id="ARBA00022692"/>
    </source>
</evidence>
<dbReference type="SUPFAM" id="SSF57850">
    <property type="entry name" value="RING/U-box"/>
    <property type="match status" value="1"/>
</dbReference>
<dbReference type="AlphaFoldDB" id="A0AAU9IH08"/>
<evidence type="ECO:0000259" key="10">
    <source>
        <dbReference type="PROSITE" id="PS50089"/>
    </source>
</evidence>
<dbReference type="InterPro" id="IPR013083">
    <property type="entry name" value="Znf_RING/FYVE/PHD"/>
</dbReference>
<dbReference type="GO" id="GO:0008270">
    <property type="term" value="F:zinc ion binding"/>
    <property type="evidence" value="ECO:0007669"/>
    <property type="project" value="UniProtKB-KW"/>
</dbReference>
<keyword evidence="12" id="KW-1185">Reference proteome</keyword>
<evidence type="ECO:0000256" key="7">
    <source>
        <dbReference type="PROSITE-ProRule" id="PRU00175"/>
    </source>
</evidence>
<keyword evidence="6 8" id="KW-0012">Acyltransferase</keyword>
<comment type="caution">
    <text evidence="11">The sequence shown here is derived from an EMBL/GenBank/DDBJ whole genome shotgun (WGS) entry which is preliminary data.</text>
</comment>
<feature type="transmembrane region" description="Helical" evidence="8">
    <location>
        <begin position="108"/>
        <end position="129"/>
    </location>
</feature>
<evidence type="ECO:0000256" key="4">
    <source>
        <dbReference type="ARBA" id="ARBA00022989"/>
    </source>
</evidence>
<keyword evidence="7" id="KW-0862">Zinc</keyword>
<dbReference type="InterPro" id="IPR039859">
    <property type="entry name" value="PFA4/ZDH16/20/ERF2-like"/>
</dbReference>
<dbReference type="Pfam" id="PF13639">
    <property type="entry name" value="zf-RING_2"/>
    <property type="match status" value="1"/>
</dbReference>
<proteinExistence type="inferred from homology"/>
<evidence type="ECO:0000313" key="11">
    <source>
        <dbReference type="EMBL" id="CAG9310409.1"/>
    </source>
</evidence>
<keyword evidence="7" id="KW-0863">Zinc-finger</keyword>
<evidence type="ECO:0000256" key="9">
    <source>
        <dbReference type="SAM" id="MobiDB-lite"/>
    </source>
</evidence>
<reference evidence="11" key="1">
    <citation type="submission" date="2021-09" db="EMBL/GenBank/DDBJ databases">
        <authorList>
            <consortium name="AG Swart"/>
            <person name="Singh M."/>
            <person name="Singh A."/>
            <person name="Seah K."/>
            <person name="Emmerich C."/>
        </authorList>
    </citation>
    <scope>NUCLEOTIDE SEQUENCE</scope>
    <source>
        <strain evidence="11">ATCC30299</strain>
    </source>
</reference>
<evidence type="ECO:0000256" key="8">
    <source>
        <dbReference type="RuleBase" id="RU079119"/>
    </source>
</evidence>
<dbReference type="PROSITE" id="PS50089">
    <property type="entry name" value="ZF_RING_2"/>
    <property type="match status" value="1"/>
</dbReference>
<feature type="domain" description="RING-type" evidence="10">
    <location>
        <begin position="352"/>
        <end position="402"/>
    </location>
</feature>
<feature type="compositionally biased region" description="Basic and acidic residues" evidence="9">
    <location>
        <begin position="1"/>
        <end position="12"/>
    </location>
</feature>
<keyword evidence="4 8" id="KW-1133">Transmembrane helix</keyword>
<gene>
    <name evidence="11" type="ORF">BSTOLATCC_MIC1259</name>
</gene>
<dbReference type="EMBL" id="CAJZBQ010000002">
    <property type="protein sequence ID" value="CAG9310409.1"/>
    <property type="molecule type" value="Genomic_DNA"/>
</dbReference>
<dbReference type="Pfam" id="PF01529">
    <property type="entry name" value="DHHC"/>
    <property type="match status" value="1"/>
</dbReference>
<dbReference type="SMART" id="SM00184">
    <property type="entry name" value="RING"/>
    <property type="match status" value="1"/>
</dbReference>
<comment type="catalytic activity">
    <reaction evidence="8">
        <text>L-cysteinyl-[protein] + hexadecanoyl-CoA = S-hexadecanoyl-L-cysteinyl-[protein] + CoA</text>
        <dbReference type="Rhea" id="RHEA:36683"/>
        <dbReference type="Rhea" id="RHEA-COMP:10131"/>
        <dbReference type="Rhea" id="RHEA-COMP:11032"/>
        <dbReference type="ChEBI" id="CHEBI:29950"/>
        <dbReference type="ChEBI" id="CHEBI:57287"/>
        <dbReference type="ChEBI" id="CHEBI:57379"/>
        <dbReference type="ChEBI" id="CHEBI:74151"/>
        <dbReference type="EC" id="2.3.1.225"/>
    </reaction>
</comment>
<evidence type="ECO:0000256" key="5">
    <source>
        <dbReference type="ARBA" id="ARBA00023136"/>
    </source>
</evidence>
<evidence type="ECO:0000313" key="12">
    <source>
        <dbReference type="Proteomes" id="UP001162131"/>
    </source>
</evidence>
<keyword evidence="2 8" id="KW-0808">Transferase</keyword>
<dbReference type="Proteomes" id="UP001162131">
    <property type="component" value="Unassembled WGS sequence"/>
</dbReference>
<keyword evidence="3 8" id="KW-0812">Transmembrane</keyword>
<evidence type="ECO:0000256" key="6">
    <source>
        <dbReference type="ARBA" id="ARBA00023315"/>
    </source>
</evidence>
<feature type="region of interest" description="Disordered" evidence="9">
    <location>
        <begin position="1"/>
        <end position="24"/>
    </location>
</feature>
<keyword evidence="7" id="KW-0479">Metal-binding</keyword>
<organism evidence="11 12">
    <name type="scientific">Blepharisma stoltei</name>
    <dbReference type="NCBI Taxonomy" id="1481888"/>
    <lineage>
        <taxon>Eukaryota</taxon>
        <taxon>Sar</taxon>
        <taxon>Alveolata</taxon>
        <taxon>Ciliophora</taxon>
        <taxon>Postciliodesmatophora</taxon>
        <taxon>Heterotrichea</taxon>
        <taxon>Heterotrichida</taxon>
        <taxon>Blepharismidae</taxon>
        <taxon>Blepharisma</taxon>
    </lineage>
</organism>
<comment type="domain">
    <text evidence="8">The DHHC domain is required for palmitoyltransferase activity.</text>
</comment>
<feature type="transmembrane region" description="Helical" evidence="8">
    <location>
        <begin position="214"/>
        <end position="234"/>
    </location>
</feature>
<dbReference type="EC" id="2.3.1.225" evidence="8"/>
<feature type="transmembrane region" description="Helical" evidence="8">
    <location>
        <begin position="56"/>
        <end position="83"/>
    </location>
</feature>
<name>A0AAU9IH08_9CILI</name>
<dbReference type="GO" id="GO:0019706">
    <property type="term" value="F:protein-cysteine S-palmitoyltransferase activity"/>
    <property type="evidence" value="ECO:0007669"/>
    <property type="project" value="UniProtKB-EC"/>
</dbReference>
<evidence type="ECO:0000256" key="2">
    <source>
        <dbReference type="ARBA" id="ARBA00022679"/>
    </source>
</evidence>
<dbReference type="Gene3D" id="3.30.40.10">
    <property type="entry name" value="Zinc/RING finger domain, C3HC4 (zinc finger)"/>
    <property type="match status" value="1"/>
</dbReference>